<dbReference type="EMBL" id="LWCA01003333">
    <property type="protein sequence ID" value="OAF63532.1"/>
    <property type="molecule type" value="Genomic_DNA"/>
</dbReference>
<dbReference type="AlphaFoldDB" id="A0A177APS0"/>
<evidence type="ECO:0000313" key="2">
    <source>
        <dbReference type="Proteomes" id="UP000078046"/>
    </source>
</evidence>
<protein>
    <submittedName>
        <fullName evidence="1">Uncharacterized protein</fullName>
    </submittedName>
</protein>
<reference evidence="1 2" key="1">
    <citation type="submission" date="2016-04" db="EMBL/GenBank/DDBJ databases">
        <title>The genome of Intoshia linei affirms orthonectids as highly simplified spiralians.</title>
        <authorList>
            <person name="Mikhailov K.V."/>
            <person name="Slusarev G.S."/>
            <person name="Nikitin M.A."/>
            <person name="Logacheva M.D."/>
            <person name="Penin A."/>
            <person name="Aleoshin V."/>
            <person name="Panchin Y.V."/>
        </authorList>
    </citation>
    <scope>NUCLEOTIDE SEQUENCE [LARGE SCALE GENOMIC DNA]</scope>
    <source>
        <strain evidence="1">Intl2013</strain>
        <tissue evidence="1">Whole animal</tissue>
    </source>
</reference>
<gene>
    <name evidence="1" type="ORF">A3Q56_08759</name>
</gene>
<feature type="non-terminal residue" evidence="1">
    <location>
        <position position="1"/>
    </location>
</feature>
<evidence type="ECO:0000313" key="1">
    <source>
        <dbReference type="EMBL" id="OAF63532.1"/>
    </source>
</evidence>
<comment type="caution">
    <text evidence="1">The sequence shown here is derived from an EMBL/GenBank/DDBJ whole genome shotgun (WGS) entry which is preliminary data.</text>
</comment>
<accession>A0A177APS0</accession>
<keyword evidence="2" id="KW-1185">Reference proteome</keyword>
<proteinExistence type="predicted"/>
<sequence>FKQMISSHRTLVKNGCKEADRRFIHGYGDPCI</sequence>
<organism evidence="1 2">
    <name type="scientific">Intoshia linei</name>
    <dbReference type="NCBI Taxonomy" id="1819745"/>
    <lineage>
        <taxon>Eukaryota</taxon>
        <taxon>Metazoa</taxon>
        <taxon>Spiralia</taxon>
        <taxon>Lophotrochozoa</taxon>
        <taxon>Mesozoa</taxon>
        <taxon>Orthonectida</taxon>
        <taxon>Rhopaluridae</taxon>
        <taxon>Intoshia</taxon>
    </lineage>
</organism>
<name>A0A177APS0_9BILA</name>
<dbReference type="Proteomes" id="UP000078046">
    <property type="component" value="Unassembled WGS sequence"/>
</dbReference>